<evidence type="ECO:0000256" key="1">
    <source>
        <dbReference type="SAM" id="Phobius"/>
    </source>
</evidence>
<dbReference type="SUPFAM" id="SSF81321">
    <property type="entry name" value="Family A G protein-coupled receptor-like"/>
    <property type="match status" value="2"/>
</dbReference>
<feature type="transmembrane region" description="Helical" evidence="1">
    <location>
        <begin position="118"/>
        <end position="137"/>
    </location>
</feature>
<name>A0A4U5MUJ1_STECR</name>
<feature type="transmembrane region" description="Helical" evidence="1">
    <location>
        <begin position="339"/>
        <end position="361"/>
    </location>
</feature>
<feature type="transmembrane region" description="Helical" evidence="1">
    <location>
        <begin position="242"/>
        <end position="267"/>
    </location>
</feature>
<keyword evidence="3" id="KW-1185">Reference proteome</keyword>
<proteinExistence type="predicted"/>
<evidence type="ECO:0000313" key="3">
    <source>
        <dbReference type="Proteomes" id="UP000298663"/>
    </source>
</evidence>
<feature type="transmembrane region" description="Helical" evidence="1">
    <location>
        <begin position="81"/>
        <end position="106"/>
    </location>
</feature>
<dbReference type="AlphaFoldDB" id="A0A4U5MUJ1"/>
<keyword evidence="1" id="KW-0472">Membrane</keyword>
<reference evidence="2 3" key="1">
    <citation type="journal article" date="2015" name="Genome Biol.">
        <title>Comparative genomics of Steinernema reveals deeply conserved gene regulatory networks.</title>
        <authorList>
            <person name="Dillman A.R."/>
            <person name="Macchietto M."/>
            <person name="Porter C.F."/>
            <person name="Rogers A."/>
            <person name="Williams B."/>
            <person name="Antoshechkin I."/>
            <person name="Lee M.M."/>
            <person name="Goodwin Z."/>
            <person name="Lu X."/>
            <person name="Lewis E.E."/>
            <person name="Goodrich-Blair H."/>
            <person name="Stock S.P."/>
            <person name="Adams B.J."/>
            <person name="Sternberg P.W."/>
            <person name="Mortazavi A."/>
        </authorList>
    </citation>
    <scope>NUCLEOTIDE SEQUENCE [LARGE SCALE GENOMIC DNA]</scope>
    <source>
        <strain evidence="2 3">ALL</strain>
    </source>
</reference>
<sequence>MESTVLTAGCLYATIGYLSAPLYFRIIWVLLTHDNFRRQKCYVLLTQVGILDCLSVLGLATFGICILINNDIFTAAMEYVLIPLFAAGWLVTIAVNLVLSVNRLIVVCSAPLPRQTENVLMVGSWLFGMFFLVSYASRYSPLIVVDRLYIYYDLKLPYAYVVQNCELFGSMTLLGATFLIYVCVLASLIHRRISFSGTKRSISNTDIRLLIQAVITFVLGAVLEISWYYGDRILPDSPWSPIVTNVVFIFACGWLNPALSWMTMLAVNMVLAVNRLTVLCEIKMNNRFLWILTFFSWLFGLFFLVSYASRYSRLIVVDELFIFYNLSQPYAKVVQAIELYSSVIILGVTFLIYIYILVFLIRKKLKFFVSERTVSSVDMKLLIQSLLVCLSGNTLEVSWNFGDYFLPDSVWTGIVVNTAFILHCGWINPALCMALNSQVREAVLSSTSVKLFKQRVRLPAPSVKIVTSNDR</sequence>
<feature type="transmembrane region" description="Helical" evidence="1">
    <location>
        <begin position="43"/>
        <end position="69"/>
    </location>
</feature>
<feature type="transmembrane region" description="Helical" evidence="1">
    <location>
        <begin position="209"/>
        <end position="230"/>
    </location>
</feature>
<comment type="caution">
    <text evidence="2">The sequence shown here is derived from an EMBL/GenBank/DDBJ whole genome shotgun (WGS) entry which is preliminary data.</text>
</comment>
<keyword evidence="1" id="KW-1133">Transmembrane helix</keyword>
<dbReference type="Proteomes" id="UP000298663">
    <property type="component" value="Unassembled WGS sequence"/>
</dbReference>
<reference evidence="2 3" key="2">
    <citation type="journal article" date="2019" name="G3 (Bethesda)">
        <title>Hybrid Assembly of the Genome of the Entomopathogenic Nematode Steinernema carpocapsae Identifies the X-Chromosome.</title>
        <authorList>
            <person name="Serra L."/>
            <person name="Macchietto M."/>
            <person name="Macias-Munoz A."/>
            <person name="McGill C.J."/>
            <person name="Rodriguez I.M."/>
            <person name="Rodriguez B."/>
            <person name="Murad R."/>
            <person name="Mortazavi A."/>
        </authorList>
    </citation>
    <scope>NUCLEOTIDE SEQUENCE [LARGE SCALE GENOMIC DNA]</scope>
    <source>
        <strain evidence="2 3">ALL</strain>
    </source>
</reference>
<feature type="transmembrane region" description="Helical" evidence="1">
    <location>
        <begin position="6"/>
        <end position="31"/>
    </location>
</feature>
<accession>A0A4U5MUJ1</accession>
<dbReference type="InterPro" id="IPR019425">
    <property type="entry name" value="7TM_GPCR_serpentine_rcpt_Srt"/>
</dbReference>
<gene>
    <name evidence="2" type="ORF">L596_020701</name>
</gene>
<feature type="transmembrane region" description="Helical" evidence="1">
    <location>
        <begin position="167"/>
        <end position="189"/>
    </location>
</feature>
<dbReference type="PANTHER" id="PTHR23021">
    <property type="entry name" value="SERPENTINE RECEPTOR, CLASS T"/>
    <property type="match status" value="1"/>
</dbReference>
<dbReference type="EMBL" id="AZBU02000006">
    <property type="protein sequence ID" value="TKR73388.1"/>
    <property type="molecule type" value="Genomic_DNA"/>
</dbReference>
<feature type="transmembrane region" description="Helical" evidence="1">
    <location>
        <begin position="414"/>
        <end position="435"/>
    </location>
</feature>
<evidence type="ECO:0000313" key="2">
    <source>
        <dbReference type="EMBL" id="TKR73388.1"/>
    </source>
</evidence>
<evidence type="ECO:0008006" key="4">
    <source>
        <dbReference type="Google" id="ProtNLM"/>
    </source>
</evidence>
<feature type="transmembrane region" description="Helical" evidence="1">
    <location>
        <begin position="381"/>
        <end position="402"/>
    </location>
</feature>
<protein>
    <recommendedName>
        <fullName evidence="4">G-protein coupled receptors family 1 profile domain-containing protein</fullName>
    </recommendedName>
</protein>
<feature type="transmembrane region" description="Helical" evidence="1">
    <location>
        <begin position="288"/>
        <end position="308"/>
    </location>
</feature>
<organism evidence="2 3">
    <name type="scientific">Steinernema carpocapsae</name>
    <name type="common">Entomopathogenic nematode</name>
    <dbReference type="NCBI Taxonomy" id="34508"/>
    <lineage>
        <taxon>Eukaryota</taxon>
        <taxon>Metazoa</taxon>
        <taxon>Ecdysozoa</taxon>
        <taxon>Nematoda</taxon>
        <taxon>Chromadorea</taxon>
        <taxon>Rhabditida</taxon>
        <taxon>Tylenchina</taxon>
        <taxon>Panagrolaimomorpha</taxon>
        <taxon>Strongyloidoidea</taxon>
        <taxon>Steinernematidae</taxon>
        <taxon>Steinernema</taxon>
    </lineage>
</organism>
<keyword evidence="1" id="KW-0812">Transmembrane</keyword>